<protein>
    <recommendedName>
        <fullName evidence="1">HTH cro/C1-type domain-containing protein</fullName>
    </recommendedName>
</protein>
<evidence type="ECO:0000313" key="2">
    <source>
        <dbReference type="EMBL" id="OUQ04073.1"/>
    </source>
</evidence>
<dbReference type="Pfam" id="PF01381">
    <property type="entry name" value="HTH_3"/>
    <property type="match status" value="1"/>
</dbReference>
<feature type="domain" description="HTH cro/C1-type" evidence="1">
    <location>
        <begin position="13"/>
        <end position="60"/>
    </location>
</feature>
<gene>
    <name evidence="2" type="ORF">B5E91_11920</name>
</gene>
<organism evidence="2 3">
    <name type="scientific">Thomasclavelia spiroformis</name>
    <dbReference type="NCBI Taxonomy" id="29348"/>
    <lineage>
        <taxon>Bacteria</taxon>
        <taxon>Bacillati</taxon>
        <taxon>Bacillota</taxon>
        <taxon>Erysipelotrichia</taxon>
        <taxon>Erysipelotrichales</taxon>
        <taxon>Coprobacillaceae</taxon>
        <taxon>Thomasclavelia</taxon>
    </lineage>
</organism>
<dbReference type="SMART" id="SM00530">
    <property type="entry name" value="HTH_XRE"/>
    <property type="match status" value="1"/>
</dbReference>
<accession>A0A1Y4QIG4</accession>
<dbReference type="InterPro" id="IPR010982">
    <property type="entry name" value="Lambda_DNA-bd_dom_sf"/>
</dbReference>
<dbReference type="GO" id="GO:0003677">
    <property type="term" value="F:DNA binding"/>
    <property type="evidence" value="ECO:0007669"/>
    <property type="project" value="InterPro"/>
</dbReference>
<sequence length="229" mass="27035">MLGEIIMYFKDYMKMMRDRDKITQAELADALNVSLNTIKKIESGATKVPNTKLLNSIAKYEKSHPCKVLSRILFGDIAEDNDERSKKAMELTFAYFSYMYLEGWNIDHVFNVEYVDDIGDRQFIGEISKKKDSKYVLLIDYIDRYQLDTRYIDWKEYQIGFFAQIFTTMISIDKKYKGMNILFNANDKNEVNIFNALKLFETDHVKSQITYILFDSNEYKIKDTHLVTK</sequence>
<dbReference type="PROSITE" id="PS50943">
    <property type="entry name" value="HTH_CROC1"/>
    <property type="match status" value="1"/>
</dbReference>
<comment type="caution">
    <text evidence="2">The sequence shown here is derived from an EMBL/GenBank/DDBJ whole genome shotgun (WGS) entry which is preliminary data.</text>
</comment>
<name>A0A1Y4QIG4_9FIRM</name>
<dbReference type="InterPro" id="IPR001387">
    <property type="entry name" value="Cro/C1-type_HTH"/>
</dbReference>
<dbReference type="CDD" id="cd00093">
    <property type="entry name" value="HTH_XRE"/>
    <property type="match status" value="1"/>
</dbReference>
<evidence type="ECO:0000313" key="3">
    <source>
        <dbReference type="Proteomes" id="UP000196258"/>
    </source>
</evidence>
<proteinExistence type="predicted"/>
<dbReference type="SUPFAM" id="SSF47413">
    <property type="entry name" value="lambda repressor-like DNA-binding domains"/>
    <property type="match status" value="1"/>
</dbReference>
<dbReference type="Gene3D" id="1.10.260.40">
    <property type="entry name" value="lambda repressor-like DNA-binding domains"/>
    <property type="match status" value="1"/>
</dbReference>
<dbReference type="Proteomes" id="UP000196258">
    <property type="component" value="Unassembled WGS sequence"/>
</dbReference>
<evidence type="ECO:0000259" key="1">
    <source>
        <dbReference type="PROSITE" id="PS50943"/>
    </source>
</evidence>
<dbReference type="AlphaFoldDB" id="A0A1Y4QIG4"/>
<reference evidence="3" key="1">
    <citation type="submission" date="2017-04" db="EMBL/GenBank/DDBJ databases">
        <title>Function of individual gut microbiota members based on whole genome sequencing of pure cultures obtained from chicken caecum.</title>
        <authorList>
            <person name="Medvecky M."/>
            <person name="Cejkova D."/>
            <person name="Polansky O."/>
            <person name="Karasova D."/>
            <person name="Kubasova T."/>
            <person name="Cizek A."/>
            <person name="Rychlik I."/>
        </authorList>
    </citation>
    <scope>NUCLEOTIDE SEQUENCE [LARGE SCALE GENOMIC DNA]</scope>
    <source>
        <strain evidence="3">An149</strain>
    </source>
</reference>
<dbReference type="EMBL" id="NFLB01000015">
    <property type="protein sequence ID" value="OUQ04073.1"/>
    <property type="molecule type" value="Genomic_DNA"/>
</dbReference>